<accession>A0A3D8GLB9</accession>
<name>A0A3D8GLB9_9BACI</name>
<feature type="transmembrane region" description="Helical" evidence="1">
    <location>
        <begin position="131"/>
        <end position="151"/>
    </location>
</feature>
<proteinExistence type="predicted"/>
<feature type="transmembrane region" description="Helical" evidence="1">
    <location>
        <begin position="21"/>
        <end position="45"/>
    </location>
</feature>
<dbReference type="EMBL" id="QNQT01000013">
    <property type="protein sequence ID" value="RDU35141.1"/>
    <property type="molecule type" value="Genomic_DNA"/>
</dbReference>
<feature type="transmembrane region" description="Helical" evidence="1">
    <location>
        <begin position="97"/>
        <end position="119"/>
    </location>
</feature>
<dbReference type="OrthoDB" id="2691442at2"/>
<sequence length="161" mass="17702">MENNNVKENKGLSGDNGFGKLVLLTGLWGGLIWSFIGQIGYYFHFTKIAPRVVLGPWALGSWKNGWLGTLVAIVLIGIVSIGASFIYAALLKKRDGLLSGIIYGVLLFLLIFFLLNPMFPGISPFGAIDKNTLVTSICLFILYGVFIGYSISWDYRNRGES</sequence>
<dbReference type="Proteomes" id="UP000257144">
    <property type="component" value="Unassembled WGS sequence"/>
</dbReference>
<dbReference type="InterPro" id="IPR024563">
    <property type="entry name" value="YqhR"/>
</dbReference>
<keyword evidence="3" id="KW-1185">Reference proteome</keyword>
<evidence type="ECO:0000256" key="1">
    <source>
        <dbReference type="SAM" id="Phobius"/>
    </source>
</evidence>
<feature type="transmembrane region" description="Helical" evidence="1">
    <location>
        <begin position="65"/>
        <end position="90"/>
    </location>
</feature>
<evidence type="ECO:0008006" key="4">
    <source>
        <dbReference type="Google" id="ProtNLM"/>
    </source>
</evidence>
<keyword evidence="1" id="KW-1133">Transmembrane helix</keyword>
<comment type="caution">
    <text evidence="2">The sequence shown here is derived from an EMBL/GenBank/DDBJ whole genome shotgun (WGS) entry which is preliminary data.</text>
</comment>
<evidence type="ECO:0000313" key="2">
    <source>
        <dbReference type="EMBL" id="RDU35141.1"/>
    </source>
</evidence>
<evidence type="ECO:0000313" key="3">
    <source>
        <dbReference type="Proteomes" id="UP000257144"/>
    </source>
</evidence>
<organism evidence="2 3">
    <name type="scientific">Neobacillus piezotolerans</name>
    <dbReference type="NCBI Taxonomy" id="2259171"/>
    <lineage>
        <taxon>Bacteria</taxon>
        <taxon>Bacillati</taxon>
        <taxon>Bacillota</taxon>
        <taxon>Bacilli</taxon>
        <taxon>Bacillales</taxon>
        <taxon>Bacillaceae</taxon>
        <taxon>Neobacillus</taxon>
    </lineage>
</organism>
<gene>
    <name evidence="2" type="ORF">DRW41_19540</name>
</gene>
<dbReference type="Pfam" id="PF11085">
    <property type="entry name" value="YqhR"/>
    <property type="match status" value="1"/>
</dbReference>
<protein>
    <recommendedName>
        <fullName evidence="4">Membrane protein YqhR</fullName>
    </recommendedName>
</protein>
<keyword evidence="1" id="KW-0812">Transmembrane</keyword>
<dbReference type="AlphaFoldDB" id="A0A3D8GLB9"/>
<keyword evidence="1" id="KW-0472">Membrane</keyword>
<reference evidence="2 3" key="1">
    <citation type="submission" date="2018-07" db="EMBL/GenBank/DDBJ databases">
        <title>Bacillus sp. YLB-04 draft genome sequence.</title>
        <authorList>
            <person name="Yu L."/>
            <person name="Tang X."/>
        </authorList>
    </citation>
    <scope>NUCLEOTIDE SEQUENCE [LARGE SCALE GENOMIC DNA]</scope>
    <source>
        <strain evidence="2 3">YLB-04</strain>
    </source>
</reference>